<dbReference type="CDD" id="cd16329">
    <property type="entry name" value="LolA_like"/>
    <property type="match status" value="1"/>
</dbReference>
<dbReference type="OrthoDB" id="9803781at2"/>
<protein>
    <recommendedName>
        <fullName evidence="1">Uncharacterized protein TP-0789 domain-containing protein</fullName>
    </recommendedName>
</protein>
<name>A0A148KP30_9ALTE</name>
<dbReference type="AlphaFoldDB" id="A0A148KP30"/>
<gene>
    <name evidence="2" type="ORF">AX660_18985</name>
</gene>
<evidence type="ECO:0000313" key="3">
    <source>
        <dbReference type="Proteomes" id="UP000070299"/>
    </source>
</evidence>
<reference evidence="3" key="1">
    <citation type="submission" date="2016-02" db="EMBL/GenBank/DDBJ databases">
        <authorList>
            <person name="Schultz-Johansen M."/>
            <person name="Glaring M.A."/>
            <person name="Bech P.K."/>
            <person name="Stougaard P."/>
        </authorList>
    </citation>
    <scope>NUCLEOTIDE SEQUENCE [LARGE SCALE GENOMIC DNA]</scope>
    <source>
        <strain evidence="3">S66</strain>
    </source>
</reference>
<dbReference type="Pfam" id="PF17131">
    <property type="entry name" value="LolA_like"/>
    <property type="match status" value="1"/>
</dbReference>
<comment type="caution">
    <text evidence="2">The sequence shown here is derived from an EMBL/GenBank/DDBJ whole genome shotgun (WGS) entry which is preliminary data.</text>
</comment>
<dbReference type="Proteomes" id="UP000070299">
    <property type="component" value="Unassembled WGS sequence"/>
</dbReference>
<sequence>MLLTWCFSSQVLAQSAEEKGLAIAKERKLRDRGWSDSVGETSMILRSPRGDETERKMRIKSLEVQSDGDKGLTIFDQPLDVKGTAFLSFSHPLQADEQWMYLPKIKRVTRIQSKNKSGPFMGSEFAFEDMSSFEIEKFKFKYLRDEKYQGQDCFVIEQTPIDEDSGYSKNITWVDKEHYRALKVEYYDRKNSLLKILTTHNHQLYLDKYWRPMEMRMENRQTGKGTDLITHSLKFKTGLADNDFDKDSLMRAR</sequence>
<feature type="domain" description="Uncharacterized protein TP-0789" evidence="1">
    <location>
        <begin position="69"/>
        <end position="251"/>
    </location>
</feature>
<organism evidence="2 3">
    <name type="scientific">Paraglaciecola hydrolytica</name>
    <dbReference type="NCBI Taxonomy" id="1799789"/>
    <lineage>
        <taxon>Bacteria</taxon>
        <taxon>Pseudomonadati</taxon>
        <taxon>Pseudomonadota</taxon>
        <taxon>Gammaproteobacteria</taxon>
        <taxon>Alteromonadales</taxon>
        <taxon>Alteromonadaceae</taxon>
        <taxon>Paraglaciecola</taxon>
    </lineage>
</organism>
<dbReference type="STRING" id="1799789.AX660_18985"/>
<dbReference type="InterPro" id="IPR033399">
    <property type="entry name" value="TP_0789-like"/>
</dbReference>
<evidence type="ECO:0000313" key="2">
    <source>
        <dbReference type="EMBL" id="KXI27988.1"/>
    </source>
</evidence>
<dbReference type="EMBL" id="LSNE01000009">
    <property type="protein sequence ID" value="KXI27988.1"/>
    <property type="molecule type" value="Genomic_DNA"/>
</dbReference>
<dbReference type="Gene3D" id="2.50.20.10">
    <property type="entry name" value="Lipoprotein localisation LolA/LolB/LppX"/>
    <property type="match status" value="1"/>
</dbReference>
<keyword evidence="3" id="KW-1185">Reference proteome</keyword>
<proteinExistence type="predicted"/>
<evidence type="ECO:0000259" key="1">
    <source>
        <dbReference type="Pfam" id="PF17131"/>
    </source>
</evidence>
<accession>A0A148KP30</accession>